<dbReference type="Proteomes" id="UP001549921">
    <property type="component" value="Unassembled WGS sequence"/>
</dbReference>
<protein>
    <submittedName>
        <fullName evidence="2">Uncharacterized protein</fullName>
    </submittedName>
</protein>
<evidence type="ECO:0000313" key="2">
    <source>
        <dbReference type="EMBL" id="KAL0839878.1"/>
    </source>
</evidence>
<organism evidence="2 3">
    <name type="scientific">Loxostege sticticalis</name>
    <name type="common">Beet webworm moth</name>
    <dbReference type="NCBI Taxonomy" id="481309"/>
    <lineage>
        <taxon>Eukaryota</taxon>
        <taxon>Metazoa</taxon>
        <taxon>Ecdysozoa</taxon>
        <taxon>Arthropoda</taxon>
        <taxon>Hexapoda</taxon>
        <taxon>Insecta</taxon>
        <taxon>Pterygota</taxon>
        <taxon>Neoptera</taxon>
        <taxon>Endopterygota</taxon>
        <taxon>Lepidoptera</taxon>
        <taxon>Glossata</taxon>
        <taxon>Ditrysia</taxon>
        <taxon>Pyraloidea</taxon>
        <taxon>Crambidae</taxon>
        <taxon>Pyraustinae</taxon>
        <taxon>Loxostege</taxon>
    </lineage>
</organism>
<keyword evidence="1" id="KW-0732">Signal</keyword>
<proteinExistence type="predicted"/>
<accession>A0ABD0TC32</accession>
<comment type="caution">
    <text evidence="2">The sequence shown here is derived from an EMBL/GenBank/DDBJ whole genome shotgun (WGS) entry which is preliminary data.</text>
</comment>
<dbReference type="EMBL" id="JBEDNZ010000008">
    <property type="protein sequence ID" value="KAL0839878.1"/>
    <property type="molecule type" value="Genomic_DNA"/>
</dbReference>
<sequence length="174" mass="20219">MIESRNFQVILYFFLIVLVLEGDSRRPRLKEEKQSERRDYRPSKWVANSAMDVWYGNKSMVDILSREFSDVMNRIASRPVRSPVPTKEENSNVTKLTMKNPADEGKNDMNSENMGLPMEYNPGNQAEDTKHYTAEKIKTMLMRDLKDRIIPKVKSDSKKSSPIILTKVKKSLNF</sequence>
<dbReference type="AlphaFoldDB" id="A0ABD0TC32"/>
<feature type="signal peptide" evidence="1">
    <location>
        <begin position="1"/>
        <end position="24"/>
    </location>
</feature>
<feature type="chain" id="PRO_5044820598" evidence="1">
    <location>
        <begin position="25"/>
        <end position="174"/>
    </location>
</feature>
<name>A0ABD0TC32_LOXSC</name>
<evidence type="ECO:0000313" key="3">
    <source>
        <dbReference type="Proteomes" id="UP001549921"/>
    </source>
</evidence>
<gene>
    <name evidence="2" type="ORF">ABMA28_016501</name>
</gene>
<evidence type="ECO:0000256" key="1">
    <source>
        <dbReference type="SAM" id="SignalP"/>
    </source>
</evidence>
<reference evidence="2 3" key="1">
    <citation type="submission" date="2024-06" db="EMBL/GenBank/DDBJ databases">
        <title>A chromosome-level genome assembly of beet webworm, Loxostege sticticalis.</title>
        <authorList>
            <person name="Zhang Y."/>
        </authorList>
    </citation>
    <scope>NUCLEOTIDE SEQUENCE [LARGE SCALE GENOMIC DNA]</scope>
    <source>
        <strain evidence="2">AQ028</strain>
        <tissue evidence="2">Male pupae</tissue>
    </source>
</reference>